<evidence type="ECO:0000256" key="1">
    <source>
        <dbReference type="ARBA" id="ARBA00022729"/>
    </source>
</evidence>
<evidence type="ECO:0000313" key="3">
    <source>
        <dbReference type="EMBL" id="KAK3331396.1"/>
    </source>
</evidence>
<sequence length="352" mass="38290">MTGIKYIALALTATQGLGVLAWQLDPTKSSNERAPYPACTRGDPETDCIVGGKYLVPELDMGGEGSNGNKAFKDHLTPSTPTLGAVWTNNKMPEPCYRWGVTKDRWKVEDFRIYNVTYESDCNIAPFVICWNRLSPKSAEEIAWEIGRLPAPMRQAASAFMVYGDNVDDNPDYDHKGFIATLAADGLILGRSKAYFPAALVHEITHSIDSTLISPDAIHPEAGKTFSKTQDWTDAVNGDGYAISAHGAAQGYTEDFGDFGRAMLIDAIYPGHLTEFADKTANLTQISNQVAKFKQVAGKYYKAGGNCTASLKFPYPVLVDVGPGLPQYSQCGGKDWTGPTKCDTGLLCKYVK</sequence>
<comment type="caution">
    <text evidence="3">The sequence shown here is derived from an EMBL/GenBank/DDBJ whole genome shotgun (WGS) entry which is preliminary data.</text>
</comment>
<dbReference type="Proteomes" id="UP001283341">
    <property type="component" value="Unassembled WGS sequence"/>
</dbReference>
<reference evidence="3" key="2">
    <citation type="submission" date="2023-06" db="EMBL/GenBank/DDBJ databases">
        <authorList>
            <consortium name="Lawrence Berkeley National Laboratory"/>
            <person name="Haridas S."/>
            <person name="Hensen N."/>
            <person name="Bonometti L."/>
            <person name="Westerberg I."/>
            <person name="Brannstrom I.O."/>
            <person name="Guillou S."/>
            <person name="Cros-Aarteil S."/>
            <person name="Calhoun S."/>
            <person name="Kuo A."/>
            <person name="Mondo S."/>
            <person name="Pangilinan J."/>
            <person name="Riley R."/>
            <person name="Labutti K."/>
            <person name="Andreopoulos B."/>
            <person name="Lipzen A."/>
            <person name="Chen C."/>
            <person name="Yanf M."/>
            <person name="Daum C."/>
            <person name="Ng V."/>
            <person name="Clum A."/>
            <person name="Steindorff A."/>
            <person name="Ohm R."/>
            <person name="Martin F."/>
            <person name="Silar P."/>
            <person name="Natvig D."/>
            <person name="Lalanne C."/>
            <person name="Gautier V."/>
            <person name="Ament-Velasquez S.L."/>
            <person name="Kruys A."/>
            <person name="Hutchinson M.I."/>
            <person name="Powell A.J."/>
            <person name="Barry K."/>
            <person name="Miller A.N."/>
            <person name="Grigoriev I.V."/>
            <person name="Debuchy R."/>
            <person name="Gladieux P."/>
            <person name="Thoren M.H."/>
            <person name="Johannesson H."/>
        </authorList>
    </citation>
    <scope>NUCLEOTIDE SEQUENCE</scope>
    <source>
        <strain evidence="3">CBS 118394</strain>
    </source>
</reference>
<dbReference type="AlphaFoldDB" id="A0AAE0MG70"/>
<dbReference type="InterPro" id="IPR035971">
    <property type="entry name" value="CBD_sf"/>
</dbReference>
<keyword evidence="1" id="KW-0732">Signal</keyword>
<dbReference type="Pfam" id="PF00734">
    <property type="entry name" value="CBM_1"/>
    <property type="match status" value="1"/>
</dbReference>
<dbReference type="EMBL" id="JAUEDM010000001">
    <property type="protein sequence ID" value="KAK3331396.1"/>
    <property type="molecule type" value="Genomic_DNA"/>
</dbReference>
<accession>A0AAE0MG70</accession>
<keyword evidence="4" id="KW-1185">Reference proteome</keyword>
<organism evidence="3 4">
    <name type="scientific">Apodospora peruviana</name>
    <dbReference type="NCBI Taxonomy" id="516989"/>
    <lineage>
        <taxon>Eukaryota</taxon>
        <taxon>Fungi</taxon>
        <taxon>Dikarya</taxon>
        <taxon>Ascomycota</taxon>
        <taxon>Pezizomycotina</taxon>
        <taxon>Sordariomycetes</taxon>
        <taxon>Sordariomycetidae</taxon>
        <taxon>Sordariales</taxon>
        <taxon>Lasiosphaeriaceae</taxon>
        <taxon>Apodospora</taxon>
    </lineage>
</organism>
<reference evidence="3" key="1">
    <citation type="journal article" date="2023" name="Mol. Phylogenet. Evol.">
        <title>Genome-scale phylogeny and comparative genomics of the fungal order Sordariales.</title>
        <authorList>
            <person name="Hensen N."/>
            <person name="Bonometti L."/>
            <person name="Westerberg I."/>
            <person name="Brannstrom I.O."/>
            <person name="Guillou S."/>
            <person name="Cros-Aarteil S."/>
            <person name="Calhoun S."/>
            <person name="Haridas S."/>
            <person name="Kuo A."/>
            <person name="Mondo S."/>
            <person name="Pangilinan J."/>
            <person name="Riley R."/>
            <person name="LaButti K."/>
            <person name="Andreopoulos B."/>
            <person name="Lipzen A."/>
            <person name="Chen C."/>
            <person name="Yan M."/>
            <person name="Daum C."/>
            <person name="Ng V."/>
            <person name="Clum A."/>
            <person name="Steindorff A."/>
            <person name="Ohm R.A."/>
            <person name="Martin F."/>
            <person name="Silar P."/>
            <person name="Natvig D.O."/>
            <person name="Lalanne C."/>
            <person name="Gautier V."/>
            <person name="Ament-Velasquez S.L."/>
            <person name="Kruys A."/>
            <person name="Hutchinson M.I."/>
            <person name="Powell A.J."/>
            <person name="Barry K."/>
            <person name="Miller A.N."/>
            <person name="Grigoriev I.V."/>
            <person name="Debuchy R."/>
            <person name="Gladieux P."/>
            <person name="Hiltunen Thoren M."/>
            <person name="Johannesson H."/>
        </authorList>
    </citation>
    <scope>NUCLEOTIDE SEQUENCE</scope>
    <source>
        <strain evidence="3">CBS 118394</strain>
    </source>
</reference>
<dbReference type="InterPro" id="IPR000254">
    <property type="entry name" value="CBD"/>
</dbReference>
<dbReference type="SUPFAM" id="SSF57180">
    <property type="entry name" value="Cellulose-binding domain"/>
    <property type="match status" value="1"/>
</dbReference>
<name>A0AAE0MG70_9PEZI</name>
<protein>
    <recommendedName>
        <fullName evidence="2">CBM1 domain-containing protein</fullName>
    </recommendedName>
</protein>
<evidence type="ECO:0000313" key="4">
    <source>
        <dbReference type="Proteomes" id="UP001283341"/>
    </source>
</evidence>
<evidence type="ECO:0000259" key="2">
    <source>
        <dbReference type="Pfam" id="PF00734"/>
    </source>
</evidence>
<proteinExistence type="predicted"/>
<dbReference type="GO" id="GO:0030248">
    <property type="term" value="F:cellulose binding"/>
    <property type="evidence" value="ECO:0007669"/>
    <property type="project" value="InterPro"/>
</dbReference>
<gene>
    <name evidence="3" type="ORF">B0H66DRAFT_528730</name>
</gene>
<feature type="domain" description="CBM1" evidence="2">
    <location>
        <begin position="327"/>
        <end position="351"/>
    </location>
</feature>
<dbReference type="GO" id="GO:0005975">
    <property type="term" value="P:carbohydrate metabolic process"/>
    <property type="evidence" value="ECO:0007669"/>
    <property type="project" value="InterPro"/>
</dbReference>
<dbReference type="GO" id="GO:0005576">
    <property type="term" value="C:extracellular region"/>
    <property type="evidence" value="ECO:0007669"/>
    <property type="project" value="InterPro"/>
</dbReference>